<dbReference type="OrthoDB" id="10418715at2759"/>
<protein>
    <submittedName>
        <fullName evidence="4">E3 ubiquitin-protein ligase XB3</fullName>
    </submittedName>
</protein>
<accession>A0A9P1CEF3</accession>
<keyword evidence="5" id="KW-1185">Reference proteome</keyword>
<organism evidence="2">
    <name type="scientific">Cladocopium goreaui</name>
    <dbReference type="NCBI Taxonomy" id="2562237"/>
    <lineage>
        <taxon>Eukaryota</taxon>
        <taxon>Sar</taxon>
        <taxon>Alveolata</taxon>
        <taxon>Dinophyceae</taxon>
        <taxon>Suessiales</taxon>
        <taxon>Symbiodiniaceae</taxon>
        <taxon>Cladocopium</taxon>
    </lineage>
</organism>
<dbReference type="EMBL" id="CAMXCT020001339">
    <property type="protein sequence ID" value="CAL1142543.1"/>
    <property type="molecule type" value="Genomic_DNA"/>
</dbReference>
<feature type="region of interest" description="Disordered" evidence="1">
    <location>
        <begin position="65"/>
        <end position="163"/>
    </location>
</feature>
<sequence>MVTYSVTTGNHYSRQREKRAGTPPDEVAKAPEKVRATQPAPEKEISGEALQKRVAELKREKARAAQKVKHLSRRVEEETAKEQQSSLQLEELRRRSAELKSMCQKKKSEAEKAEAAARGAEEKANALMRQSAELQDEVAQHRQELQQEAGLGRWHGGDMEGAT</sequence>
<evidence type="ECO:0000256" key="1">
    <source>
        <dbReference type="SAM" id="MobiDB-lite"/>
    </source>
</evidence>
<reference evidence="3" key="2">
    <citation type="submission" date="2024-04" db="EMBL/GenBank/DDBJ databases">
        <authorList>
            <person name="Chen Y."/>
            <person name="Shah S."/>
            <person name="Dougan E. K."/>
            <person name="Thang M."/>
            <person name="Chan C."/>
        </authorList>
    </citation>
    <scope>NUCLEOTIDE SEQUENCE [LARGE SCALE GENOMIC DNA]</scope>
</reference>
<name>A0A9P1CEF3_9DINO</name>
<comment type="caution">
    <text evidence="2">The sequence shown here is derived from an EMBL/GenBank/DDBJ whole genome shotgun (WGS) entry which is preliminary data.</text>
</comment>
<feature type="compositionally biased region" description="Polar residues" evidence="1">
    <location>
        <begin position="1"/>
        <end position="12"/>
    </location>
</feature>
<dbReference type="AlphaFoldDB" id="A0A9P1CEF3"/>
<feature type="compositionally biased region" description="Basic and acidic residues" evidence="1">
    <location>
        <begin position="106"/>
        <end position="124"/>
    </location>
</feature>
<gene>
    <name evidence="2" type="ORF">C1SCF055_LOCUS16261</name>
</gene>
<dbReference type="EMBL" id="CAMXCT030001339">
    <property type="protein sequence ID" value="CAL4776480.1"/>
    <property type="molecule type" value="Genomic_DNA"/>
</dbReference>
<feature type="region of interest" description="Disordered" evidence="1">
    <location>
        <begin position="1"/>
        <end position="49"/>
    </location>
</feature>
<evidence type="ECO:0000313" key="2">
    <source>
        <dbReference type="EMBL" id="CAI3989168.1"/>
    </source>
</evidence>
<evidence type="ECO:0000313" key="4">
    <source>
        <dbReference type="EMBL" id="CAL4776480.1"/>
    </source>
</evidence>
<reference evidence="2" key="1">
    <citation type="submission" date="2022-10" db="EMBL/GenBank/DDBJ databases">
        <authorList>
            <person name="Chen Y."/>
            <person name="Dougan E. K."/>
            <person name="Chan C."/>
            <person name="Rhodes N."/>
            <person name="Thang M."/>
        </authorList>
    </citation>
    <scope>NUCLEOTIDE SEQUENCE</scope>
</reference>
<evidence type="ECO:0000313" key="5">
    <source>
        <dbReference type="Proteomes" id="UP001152797"/>
    </source>
</evidence>
<dbReference type="Proteomes" id="UP001152797">
    <property type="component" value="Unassembled WGS sequence"/>
</dbReference>
<dbReference type="EMBL" id="CAMXCT010001339">
    <property type="protein sequence ID" value="CAI3989168.1"/>
    <property type="molecule type" value="Genomic_DNA"/>
</dbReference>
<evidence type="ECO:0000313" key="3">
    <source>
        <dbReference type="EMBL" id="CAL1142543.1"/>
    </source>
</evidence>
<proteinExistence type="predicted"/>
<feature type="compositionally biased region" description="Basic and acidic residues" evidence="1">
    <location>
        <begin position="14"/>
        <end position="49"/>
    </location>
</feature>